<evidence type="ECO:0000313" key="1">
    <source>
        <dbReference type="EMBL" id="VUC25496.1"/>
    </source>
</evidence>
<keyword evidence="2" id="KW-1185">Reference proteome</keyword>
<sequence length="461" mass="52620">MSNNFFFIDGIQADRNAKKQMRRHVMKGKNAGKKFHRPSKLVPAGPQIINTWSRSRVARQFNKGESLMLDVDRNFGDAYHACNIPVRVPPAARRIIDEFFILTADRMYPPKLGISLDEAKRMWLNVLFEDQATYECNLAMMQTCNEIYLGHGDSSSKALYSLSRTVSHVKNRLESPGALSDSTITLVLSLISQEQLKKLDSRAKIHLDGLRRIIELRGGLKQLEGKAPLLLKVCKVDVIFALQFGGPTIFFRDEMLRVREEMASKGLFQRLLALPAIHDMNALCPLLKAVLLDVLDFSALVNGNKSKLVVDLINFQEIVMSVFFRLLRMHPLNGVPLTNDTDAMYHLGLIIFMLTLFITIEKQRILDCIPVSDTLRDLLDHDLSKASGELVLWVLLVGGIWTSTVEGDWILPKLQLMKQWLRLNDWEEVQCRIASFPWIGVLHDQPGRSLWNRLDNFERTR</sequence>
<gene>
    <name evidence="1" type="ORF">CLO192961_LOCUS171457</name>
</gene>
<dbReference type="EMBL" id="CABFNS010000736">
    <property type="protein sequence ID" value="VUC25496.1"/>
    <property type="molecule type" value="Genomic_DNA"/>
</dbReference>
<accession>A0ABY6U3F6</accession>
<comment type="caution">
    <text evidence="1">The sequence shown here is derived from an EMBL/GenBank/DDBJ whole genome shotgun (WGS) entry which is preliminary data.</text>
</comment>
<dbReference type="PANTHER" id="PTHR37540">
    <property type="entry name" value="TRANSCRIPTION FACTOR (ACR-2), PUTATIVE-RELATED-RELATED"/>
    <property type="match status" value="1"/>
</dbReference>
<evidence type="ECO:0000313" key="2">
    <source>
        <dbReference type="Proteomes" id="UP000766486"/>
    </source>
</evidence>
<name>A0ABY6U3F6_BIOOC</name>
<protein>
    <submittedName>
        <fullName evidence="1">Uncharacterized protein</fullName>
    </submittedName>
</protein>
<reference evidence="1 2" key="1">
    <citation type="submission" date="2019-06" db="EMBL/GenBank/DDBJ databases">
        <authorList>
            <person name="Broberg M."/>
        </authorList>
    </citation>
    <scope>NUCLEOTIDE SEQUENCE [LARGE SCALE GENOMIC DNA]</scope>
</reference>
<organism evidence="1 2">
    <name type="scientific">Bionectria ochroleuca</name>
    <name type="common">Gliocladium roseum</name>
    <dbReference type="NCBI Taxonomy" id="29856"/>
    <lineage>
        <taxon>Eukaryota</taxon>
        <taxon>Fungi</taxon>
        <taxon>Dikarya</taxon>
        <taxon>Ascomycota</taxon>
        <taxon>Pezizomycotina</taxon>
        <taxon>Sordariomycetes</taxon>
        <taxon>Hypocreomycetidae</taxon>
        <taxon>Hypocreales</taxon>
        <taxon>Bionectriaceae</taxon>
        <taxon>Clonostachys</taxon>
    </lineage>
</organism>
<dbReference type="Proteomes" id="UP000766486">
    <property type="component" value="Unassembled WGS sequence"/>
</dbReference>
<proteinExistence type="predicted"/>
<dbReference type="PANTHER" id="PTHR37540:SF9">
    <property type="entry name" value="ZN(2)-C6 FUNGAL-TYPE DOMAIN-CONTAINING PROTEIN"/>
    <property type="match status" value="1"/>
</dbReference>